<comment type="caution">
    <text evidence="1">The sequence shown here is derived from an EMBL/GenBank/DDBJ whole genome shotgun (WGS) entry which is preliminary data.</text>
</comment>
<evidence type="ECO:0000313" key="1">
    <source>
        <dbReference type="EMBL" id="KAJ7513882.1"/>
    </source>
</evidence>
<proteinExistence type="predicted"/>
<keyword evidence="2" id="KW-1185">Reference proteome</keyword>
<evidence type="ECO:0000313" key="2">
    <source>
        <dbReference type="Proteomes" id="UP001162992"/>
    </source>
</evidence>
<reference evidence="2" key="1">
    <citation type="journal article" date="2024" name="Proc. Natl. Acad. Sci. U.S.A.">
        <title>Extraordinary preservation of gene collinearity over three hundred million years revealed in homosporous lycophytes.</title>
        <authorList>
            <person name="Li C."/>
            <person name="Wickell D."/>
            <person name="Kuo L.Y."/>
            <person name="Chen X."/>
            <person name="Nie B."/>
            <person name="Liao X."/>
            <person name="Peng D."/>
            <person name="Ji J."/>
            <person name="Jenkins J."/>
            <person name="Williams M."/>
            <person name="Shu S."/>
            <person name="Plott C."/>
            <person name="Barry K."/>
            <person name="Rajasekar S."/>
            <person name="Grimwood J."/>
            <person name="Han X."/>
            <person name="Sun S."/>
            <person name="Hou Z."/>
            <person name="He W."/>
            <person name="Dai G."/>
            <person name="Sun C."/>
            <person name="Schmutz J."/>
            <person name="Leebens-Mack J.H."/>
            <person name="Li F.W."/>
            <person name="Wang L."/>
        </authorList>
    </citation>
    <scope>NUCLEOTIDE SEQUENCE [LARGE SCALE GENOMIC DNA]</scope>
    <source>
        <strain evidence="2">cv. PW_Plant_1</strain>
    </source>
</reference>
<dbReference type="Proteomes" id="UP001162992">
    <property type="component" value="Chromosome 23"/>
</dbReference>
<gene>
    <name evidence="1" type="ORF">O6H91_23G018200</name>
</gene>
<protein>
    <submittedName>
        <fullName evidence="1">Uncharacterized protein</fullName>
    </submittedName>
</protein>
<organism evidence="1 2">
    <name type="scientific">Diphasiastrum complanatum</name>
    <name type="common">Issler's clubmoss</name>
    <name type="synonym">Lycopodium complanatum</name>
    <dbReference type="NCBI Taxonomy" id="34168"/>
    <lineage>
        <taxon>Eukaryota</taxon>
        <taxon>Viridiplantae</taxon>
        <taxon>Streptophyta</taxon>
        <taxon>Embryophyta</taxon>
        <taxon>Tracheophyta</taxon>
        <taxon>Lycopodiopsida</taxon>
        <taxon>Lycopodiales</taxon>
        <taxon>Lycopodiaceae</taxon>
        <taxon>Lycopodioideae</taxon>
        <taxon>Diphasiastrum</taxon>
    </lineage>
</organism>
<dbReference type="EMBL" id="CM055114">
    <property type="protein sequence ID" value="KAJ7513882.1"/>
    <property type="molecule type" value="Genomic_DNA"/>
</dbReference>
<sequence>MTGPQQQEGVVDGQPAIGIPYAYPPPPQANGGYPYGSAPPVMAPPQQQGPPQHFYTAQNYLPNRGPGPFNAIYGHPNGIPLRETFYGDTPAPFECPYCSTSGLTNIKSKPSIAACVACLVSMVGICFLCPSCDCLWNKEHYCPNCGNKVEDFKKSDPCMVFDGVKWVEPSYAIPA</sequence>
<accession>A0ACC2A8N0</accession>
<name>A0ACC2A8N0_DIPCM</name>